<dbReference type="RefSeq" id="WP_280576638.1">
    <property type="nucleotide sequence ID" value="NZ_JARXRO010000006.1"/>
</dbReference>
<organism evidence="2 3">
    <name type="scientific">Luteimonas kalidii</name>
    <dbReference type="NCBI Taxonomy" id="3042025"/>
    <lineage>
        <taxon>Bacteria</taxon>
        <taxon>Pseudomonadati</taxon>
        <taxon>Pseudomonadota</taxon>
        <taxon>Gammaproteobacteria</taxon>
        <taxon>Lysobacterales</taxon>
        <taxon>Lysobacteraceae</taxon>
        <taxon>Luteimonas</taxon>
    </lineage>
</organism>
<dbReference type="InterPro" id="IPR058248">
    <property type="entry name" value="Lxx211020-like"/>
</dbReference>
<feature type="signal peptide" evidence="1">
    <location>
        <begin position="1"/>
        <end position="22"/>
    </location>
</feature>
<comment type="caution">
    <text evidence="2">The sequence shown here is derived from an EMBL/GenBank/DDBJ whole genome shotgun (WGS) entry which is preliminary data.</text>
</comment>
<name>A0ABT6JPL8_9GAMM</name>
<dbReference type="Pfam" id="PF04314">
    <property type="entry name" value="PCuAC"/>
    <property type="match status" value="1"/>
</dbReference>
<dbReference type="PANTHER" id="PTHR36302:SF1">
    <property type="entry name" value="COPPER CHAPERONE PCU(A)C"/>
    <property type="match status" value="1"/>
</dbReference>
<feature type="chain" id="PRO_5046704977" evidence="1">
    <location>
        <begin position="23"/>
        <end position="147"/>
    </location>
</feature>
<dbReference type="EMBL" id="JARXRO010000006">
    <property type="protein sequence ID" value="MDH5832452.1"/>
    <property type="molecule type" value="Genomic_DNA"/>
</dbReference>
<dbReference type="PANTHER" id="PTHR36302">
    <property type="entry name" value="BLR7088 PROTEIN"/>
    <property type="match status" value="1"/>
</dbReference>
<protein>
    <submittedName>
        <fullName evidence="2">Copper chaperone PCu(A)C</fullName>
    </submittedName>
</protein>
<dbReference type="InterPro" id="IPR036182">
    <property type="entry name" value="PCuAC_sf"/>
</dbReference>
<gene>
    <name evidence="2" type="ORF">QFW81_00700</name>
</gene>
<keyword evidence="3" id="KW-1185">Reference proteome</keyword>
<dbReference type="SUPFAM" id="SSF110087">
    <property type="entry name" value="DR1885-like metal-binding protein"/>
    <property type="match status" value="1"/>
</dbReference>
<dbReference type="Proteomes" id="UP001156873">
    <property type="component" value="Unassembled WGS sequence"/>
</dbReference>
<keyword evidence="1" id="KW-0732">Signal</keyword>
<evidence type="ECO:0000313" key="3">
    <source>
        <dbReference type="Proteomes" id="UP001156873"/>
    </source>
</evidence>
<dbReference type="InterPro" id="IPR007410">
    <property type="entry name" value="LpqE-like"/>
</dbReference>
<proteinExistence type="predicted"/>
<accession>A0ABT6JPL8</accession>
<sequence>MSIARLAAVLLLAAAAAPAAYAGDCMPVLESPWIRKPPMAMPMMAGFATIRNPCPASVTLVGASSPAFGAVELHETRRVDGVSRMRHVESLDVPAGGAVTLAPGGLHLMLMRPQADAAIGESLEVELELADGRTLGAAFQVRDATAR</sequence>
<evidence type="ECO:0000313" key="2">
    <source>
        <dbReference type="EMBL" id="MDH5832452.1"/>
    </source>
</evidence>
<dbReference type="Gene3D" id="2.60.40.1890">
    <property type="entry name" value="PCu(A)C copper chaperone"/>
    <property type="match status" value="1"/>
</dbReference>
<reference evidence="2 3" key="1">
    <citation type="submission" date="2023-04" db="EMBL/GenBank/DDBJ databases">
        <title>Luteimonas sp. M1R5S59.</title>
        <authorList>
            <person name="Sun J.-Q."/>
        </authorList>
    </citation>
    <scope>NUCLEOTIDE SEQUENCE [LARGE SCALE GENOMIC DNA]</scope>
    <source>
        <strain evidence="2 3">M1R5S59</strain>
    </source>
</reference>
<evidence type="ECO:0000256" key="1">
    <source>
        <dbReference type="SAM" id="SignalP"/>
    </source>
</evidence>